<keyword evidence="3" id="KW-1185">Reference proteome</keyword>
<accession>S9VF81</accession>
<dbReference type="OrthoDB" id="277184at2759"/>
<dbReference type="EMBL" id="ATMH01006547">
    <property type="protein sequence ID" value="EPY25696.1"/>
    <property type="molecule type" value="Genomic_DNA"/>
</dbReference>
<dbReference type="AlphaFoldDB" id="S9VF81"/>
<feature type="signal peptide" evidence="1">
    <location>
        <begin position="1"/>
        <end position="30"/>
    </location>
</feature>
<dbReference type="Proteomes" id="UP000015354">
    <property type="component" value="Unassembled WGS sequence"/>
</dbReference>
<organism evidence="2 3">
    <name type="scientific">Strigomonas culicis</name>
    <dbReference type="NCBI Taxonomy" id="28005"/>
    <lineage>
        <taxon>Eukaryota</taxon>
        <taxon>Discoba</taxon>
        <taxon>Euglenozoa</taxon>
        <taxon>Kinetoplastea</taxon>
        <taxon>Metakinetoplastina</taxon>
        <taxon>Trypanosomatida</taxon>
        <taxon>Trypanosomatidae</taxon>
        <taxon>Strigomonadinae</taxon>
        <taxon>Strigomonas</taxon>
    </lineage>
</organism>
<evidence type="ECO:0000256" key="1">
    <source>
        <dbReference type="SAM" id="SignalP"/>
    </source>
</evidence>
<keyword evidence="1" id="KW-0732">Signal</keyword>
<gene>
    <name evidence="2" type="ORF">STCU_06547</name>
</gene>
<comment type="caution">
    <text evidence="2">The sequence shown here is derived from an EMBL/GenBank/DDBJ whole genome shotgun (WGS) entry which is preliminary data.</text>
</comment>
<reference evidence="2 3" key="1">
    <citation type="journal article" date="2013" name="PLoS ONE">
        <title>Predicting the Proteins of Angomonas deanei, Strigomonas culicis and Their Respective Endosymbionts Reveals New Aspects of the Trypanosomatidae Family.</title>
        <authorList>
            <person name="Motta M.C."/>
            <person name="Martins A.C."/>
            <person name="de Souza S.S."/>
            <person name="Catta-Preta C.M."/>
            <person name="Silva R."/>
            <person name="Klein C.C."/>
            <person name="de Almeida L.G."/>
            <person name="de Lima Cunha O."/>
            <person name="Ciapina L.P."/>
            <person name="Brocchi M."/>
            <person name="Colabardini A.C."/>
            <person name="de Araujo Lima B."/>
            <person name="Machado C.R."/>
            <person name="de Almeida Soares C.M."/>
            <person name="Probst C.M."/>
            <person name="de Menezes C.B."/>
            <person name="Thompson C.E."/>
            <person name="Bartholomeu D.C."/>
            <person name="Gradia D.F."/>
            <person name="Pavoni D.P."/>
            <person name="Grisard E.C."/>
            <person name="Fantinatti-Garboggini F."/>
            <person name="Marchini F.K."/>
            <person name="Rodrigues-Luiz G.F."/>
            <person name="Wagner G."/>
            <person name="Goldman G.H."/>
            <person name="Fietto J.L."/>
            <person name="Elias M.C."/>
            <person name="Goldman M.H."/>
            <person name="Sagot M.F."/>
            <person name="Pereira M."/>
            <person name="Stoco P.H."/>
            <person name="de Mendonca-Neto R.P."/>
            <person name="Teixeira S.M."/>
            <person name="Maciel T.E."/>
            <person name="de Oliveira Mendes T.A."/>
            <person name="Urmenyi T.P."/>
            <person name="de Souza W."/>
            <person name="Schenkman S."/>
            <person name="de Vasconcelos A.T."/>
        </authorList>
    </citation>
    <scope>NUCLEOTIDE SEQUENCE [LARGE SCALE GENOMIC DNA]</scope>
</reference>
<name>S9VF81_9TRYP</name>
<proteinExistence type="predicted"/>
<evidence type="ECO:0000313" key="3">
    <source>
        <dbReference type="Proteomes" id="UP000015354"/>
    </source>
</evidence>
<protein>
    <recommendedName>
        <fullName evidence="4">Mitochondrial RNA binding protein</fullName>
    </recommendedName>
</protein>
<feature type="chain" id="PRO_5004571962" description="Mitochondrial RNA binding protein" evidence="1">
    <location>
        <begin position="31"/>
        <end position="436"/>
    </location>
</feature>
<evidence type="ECO:0000313" key="2">
    <source>
        <dbReference type="EMBL" id="EPY25696.1"/>
    </source>
</evidence>
<evidence type="ECO:0008006" key="4">
    <source>
        <dbReference type="Google" id="ProtNLM"/>
    </source>
</evidence>
<sequence length="436" mass="47528">MLLSFAPPAAITACLSLLLFSPFLCSDTDAKGYMFSSGYVFRATRSAAALWRHVRHCSSHRGAAAHLPTVSVARARPAVAAPPPDRISQHIRLLDEIGASAAPAWRKKKRVQGVVSALKRHHIDWFAEVVSDERAFPAVASRLLVSLTRVSPFLTPLPTEGQHARQGWSDGEEVWAAASPYFTGDLNDVLCLCLQVSAHGTQSGEEELALLRAAVVLQLADVEALQYLCTKLTGRPLLAQFDRSRHVEVLKLISLGVKRCKMPAPPLDYLFSQLAVAALTPREKIEVLSSLLRLKEVAATELCGIVSRKATADVAHYTVKDVLYALEALSFLEGCNSAFGGAVLDRCAALSPQLRPHELGDACKFVALLNPRRPRIHIGTSCAKELRRLLPALVERTQTVLGQCSVRDARCILRCLKEHNVRHSIVLANLSPIVSS</sequence>